<evidence type="ECO:0000313" key="4">
    <source>
        <dbReference type="EMBL" id="KJL21800.1"/>
    </source>
</evidence>
<evidence type="ECO:0000313" key="5">
    <source>
        <dbReference type="Proteomes" id="UP000033572"/>
    </source>
</evidence>
<sequence>MTGKRGRPSAAEADARDERVVDVVVAVLTGEGLEALTLDRVAAEAHVAKRTLYTVFGDRAGLVRAAVRRQHAYLEDAGDGASDLRSAARGILRHLLGDEAIGVHRAITGAAALHPLLAREFYEQGPARAQGFLAAHLPTDARISPALLFTALLGEPHRRRLLGLADPLTSPAIDAQVDEVLHAFGLDSSDQARSGRKSSSS</sequence>
<dbReference type="GO" id="GO:0003677">
    <property type="term" value="F:DNA binding"/>
    <property type="evidence" value="ECO:0007669"/>
    <property type="project" value="UniProtKB-UniRule"/>
</dbReference>
<dbReference type="Proteomes" id="UP000033572">
    <property type="component" value="Unassembled WGS sequence"/>
</dbReference>
<dbReference type="SUPFAM" id="SSF46689">
    <property type="entry name" value="Homeodomain-like"/>
    <property type="match status" value="1"/>
</dbReference>
<proteinExistence type="predicted"/>
<feature type="domain" description="HTH tetR-type" evidence="3">
    <location>
        <begin position="14"/>
        <end position="74"/>
    </location>
</feature>
<feature type="DNA-binding region" description="H-T-H motif" evidence="2">
    <location>
        <begin position="37"/>
        <end position="56"/>
    </location>
</feature>
<accession>A0A0F0KNW7</accession>
<evidence type="ECO:0000259" key="3">
    <source>
        <dbReference type="PROSITE" id="PS50977"/>
    </source>
</evidence>
<dbReference type="Gene3D" id="1.10.357.10">
    <property type="entry name" value="Tetracycline Repressor, domain 2"/>
    <property type="match status" value="1"/>
</dbReference>
<dbReference type="InterPro" id="IPR001647">
    <property type="entry name" value="HTH_TetR"/>
</dbReference>
<dbReference type="GeneID" id="94442833"/>
<dbReference type="PROSITE" id="PS50977">
    <property type="entry name" value="HTH_TETR_2"/>
    <property type="match status" value="1"/>
</dbReference>
<comment type="caution">
    <text evidence="4">The sequence shown here is derived from an EMBL/GenBank/DDBJ whole genome shotgun (WGS) entry which is preliminary data.</text>
</comment>
<dbReference type="EMBL" id="JYIU01000040">
    <property type="protein sequence ID" value="KJL21800.1"/>
    <property type="molecule type" value="Genomic_DNA"/>
</dbReference>
<dbReference type="InterPro" id="IPR009057">
    <property type="entry name" value="Homeodomain-like_sf"/>
</dbReference>
<dbReference type="Pfam" id="PF00440">
    <property type="entry name" value="TetR_N"/>
    <property type="match status" value="1"/>
</dbReference>
<keyword evidence="5" id="KW-1185">Reference proteome</keyword>
<evidence type="ECO:0000256" key="1">
    <source>
        <dbReference type="ARBA" id="ARBA00023125"/>
    </source>
</evidence>
<dbReference type="AlphaFoldDB" id="A0A0F0KNW7"/>
<organism evidence="4 5">
    <name type="scientific">Microbacterium foliorum</name>
    <dbReference type="NCBI Taxonomy" id="104336"/>
    <lineage>
        <taxon>Bacteria</taxon>
        <taxon>Bacillati</taxon>
        <taxon>Actinomycetota</taxon>
        <taxon>Actinomycetes</taxon>
        <taxon>Micrococcales</taxon>
        <taxon>Microbacteriaceae</taxon>
        <taxon>Microbacterium</taxon>
    </lineage>
</organism>
<dbReference type="Pfam" id="PF14246">
    <property type="entry name" value="TetR_C_7"/>
    <property type="match status" value="1"/>
</dbReference>
<protein>
    <submittedName>
        <fullName evidence="4">Bacterial regulatory protein, tetR family</fullName>
    </submittedName>
</protein>
<dbReference type="RefSeq" id="WP_052677708.1">
    <property type="nucleotide sequence ID" value="NZ_CP031425.1"/>
</dbReference>
<keyword evidence="1 2" id="KW-0238">DNA-binding</keyword>
<reference evidence="4 5" key="1">
    <citation type="submission" date="2015-02" db="EMBL/GenBank/DDBJ databases">
        <title>Draft genome sequences of ten Microbacterium spp. with emphasis on heavy metal contaminated environments.</title>
        <authorList>
            <person name="Corretto E."/>
        </authorList>
    </citation>
    <scope>NUCLEOTIDE SEQUENCE [LARGE SCALE GENOMIC DNA]</scope>
    <source>
        <strain evidence="4 5">DSM 12966</strain>
    </source>
</reference>
<evidence type="ECO:0000256" key="2">
    <source>
        <dbReference type="PROSITE-ProRule" id="PRU00335"/>
    </source>
</evidence>
<name>A0A0F0KNW7_9MICO</name>
<gene>
    <name evidence="4" type="ORF">RN50_01701</name>
</gene>
<dbReference type="PATRIC" id="fig|104336.4.peg.1741"/>
<dbReference type="InterPro" id="IPR039536">
    <property type="entry name" value="TetR_C_Proteobacteria"/>
</dbReference>